<dbReference type="PRINTS" id="PR00019">
    <property type="entry name" value="LEURICHRPT"/>
</dbReference>
<feature type="transmembrane region" description="Helical" evidence="12">
    <location>
        <begin position="898"/>
        <end position="920"/>
    </location>
</feature>
<evidence type="ECO:0000313" key="15">
    <source>
        <dbReference type="EMBL" id="KAK5834190.1"/>
    </source>
</evidence>
<evidence type="ECO:0000256" key="9">
    <source>
        <dbReference type="ARBA" id="ARBA00023136"/>
    </source>
</evidence>
<evidence type="ECO:0000256" key="6">
    <source>
        <dbReference type="ARBA" id="ARBA00022729"/>
    </source>
</evidence>
<evidence type="ECO:0000256" key="1">
    <source>
        <dbReference type="ARBA" id="ARBA00004251"/>
    </source>
</evidence>
<dbReference type="Gene3D" id="3.80.10.10">
    <property type="entry name" value="Ribonuclease Inhibitor"/>
    <property type="match status" value="4"/>
</dbReference>
<dbReference type="Pfam" id="PF13855">
    <property type="entry name" value="LRR_8"/>
    <property type="match status" value="3"/>
</dbReference>
<gene>
    <name evidence="15" type="ORF">PVK06_018064</name>
</gene>
<name>A0ABR0Q4C4_GOSAR</name>
<dbReference type="PANTHER" id="PTHR48063:SF101">
    <property type="entry name" value="LRR RECEPTOR-LIKE SERINE_THREONINE-PROTEIN KINASE FLS2"/>
    <property type="match status" value="1"/>
</dbReference>
<keyword evidence="16" id="KW-1185">Reference proteome</keyword>
<keyword evidence="4" id="KW-0433">Leucine-rich repeat</keyword>
<dbReference type="Pfam" id="PF00560">
    <property type="entry name" value="LRR_1"/>
    <property type="match status" value="7"/>
</dbReference>
<dbReference type="InterPro" id="IPR003591">
    <property type="entry name" value="Leu-rich_rpt_typical-subtyp"/>
</dbReference>
<organism evidence="15 16">
    <name type="scientific">Gossypium arboreum</name>
    <name type="common">Tree cotton</name>
    <name type="synonym">Gossypium nanking</name>
    <dbReference type="NCBI Taxonomy" id="29729"/>
    <lineage>
        <taxon>Eukaryota</taxon>
        <taxon>Viridiplantae</taxon>
        <taxon>Streptophyta</taxon>
        <taxon>Embryophyta</taxon>
        <taxon>Tracheophyta</taxon>
        <taxon>Spermatophyta</taxon>
        <taxon>Magnoliopsida</taxon>
        <taxon>eudicotyledons</taxon>
        <taxon>Gunneridae</taxon>
        <taxon>Pentapetalae</taxon>
        <taxon>rosids</taxon>
        <taxon>malvids</taxon>
        <taxon>Malvales</taxon>
        <taxon>Malvaceae</taxon>
        <taxon>Malvoideae</taxon>
        <taxon>Gossypium</taxon>
    </lineage>
</organism>
<dbReference type="InterPro" id="IPR013210">
    <property type="entry name" value="LRR_N_plant-typ"/>
</dbReference>
<evidence type="ECO:0000313" key="16">
    <source>
        <dbReference type="Proteomes" id="UP001358586"/>
    </source>
</evidence>
<dbReference type="InterPro" id="IPR032675">
    <property type="entry name" value="LRR_dom_sf"/>
</dbReference>
<evidence type="ECO:0000256" key="8">
    <source>
        <dbReference type="ARBA" id="ARBA00022989"/>
    </source>
</evidence>
<evidence type="ECO:0000256" key="11">
    <source>
        <dbReference type="ARBA" id="ARBA00023180"/>
    </source>
</evidence>
<keyword evidence="5 12" id="KW-0812">Transmembrane</keyword>
<dbReference type="Proteomes" id="UP001358586">
    <property type="component" value="Chromosome 5"/>
</dbReference>
<feature type="chain" id="PRO_5046261875" description="Leucine-rich repeat-containing N-terminal plant-type domain-containing protein" evidence="13">
    <location>
        <begin position="31"/>
        <end position="963"/>
    </location>
</feature>
<keyword evidence="3" id="KW-1003">Cell membrane</keyword>
<evidence type="ECO:0000256" key="7">
    <source>
        <dbReference type="ARBA" id="ARBA00022737"/>
    </source>
</evidence>
<keyword evidence="8 12" id="KW-1133">Transmembrane helix</keyword>
<feature type="signal peptide" evidence="13">
    <location>
        <begin position="1"/>
        <end position="30"/>
    </location>
</feature>
<evidence type="ECO:0000256" key="10">
    <source>
        <dbReference type="ARBA" id="ARBA00023170"/>
    </source>
</evidence>
<evidence type="ECO:0000256" key="12">
    <source>
        <dbReference type="SAM" id="Phobius"/>
    </source>
</evidence>
<keyword evidence="10" id="KW-0675">Receptor</keyword>
<dbReference type="EMBL" id="JARKNE010000005">
    <property type="protein sequence ID" value="KAK5834190.1"/>
    <property type="molecule type" value="Genomic_DNA"/>
</dbReference>
<dbReference type="Pfam" id="PF08263">
    <property type="entry name" value="LRRNT_2"/>
    <property type="match status" value="1"/>
</dbReference>
<dbReference type="PANTHER" id="PTHR48063">
    <property type="entry name" value="LRR RECEPTOR-LIKE KINASE"/>
    <property type="match status" value="1"/>
</dbReference>
<dbReference type="InterPro" id="IPR001611">
    <property type="entry name" value="Leu-rich_rpt"/>
</dbReference>
<evidence type="ECO:0000256" key="3">
    <source>
        <dbReference type="ARBA" id="ARBA00022475"/>
    </source>
</evidence>
<evidence type="ECO:0000256" key="4">
    <source>
        <dbReference type="ARBA" id="ARBA00022614"/>
    </source>
</evidence>
<comment type="similarity">
    <text evidence="2">Belongs to the RLP family.</text>
</comment>
<dbReference type="SUPFAM" id="SSF52058">
    <property type="entry name" value="L domain-like"/>
    <property type="match status" value="3"/>
</dbReference>
<evidence type="ECO:0000259" key="14">
    <source>
        <dbReference type="Pfam" id="PF08263"/>
    </source>
</evidence>
<proteinExistence type="inferred from homology"/>
<keyword evidence="11" id="KW-0325">Glycoprotein</keyword>
<evidence type="ECO:0000256" key="13">
    <source>
        <dbReference type="SAM" id="SignalP"/>
    </source>
</evidence>
<comment type="caution">
    <text evidence="15">The sequence shown here is derived from an EMBL/GenBank/DDBJ whole genome shotgun (WGS) entry which is preliminary data.</text>
</comment>
<keyword evidence="9 12" id="KW-0472">Membrane</keyword>
<keyword evidence="7" id="KW-0677">Repeat</keyword>
<comment type="subcellular location">
    <subcellularLocation>
        <location evidence="1">Cell membrane</location>
        <topology evidence="1">Single-pass type I membrane protein</topology>
    </subcellularLocation>
</comment>
<dbReference type="SMART" id="SM00369">
    <property type="entry name" value="LRR_TYP"/>
    <property type="match status" value="12"/>
</dbReference>
<feature type="domain" description="Leucine-rich repeat-containing N-terminal plant-type" evidence="14">
    <location>
        <begin position="38"/>
        <end position="78"/>
    </location>
</feature>
<keyword evidence="6 13" id="KW-0732">Signal</keyword>
<dbReference type="PROSITE" id="PS51450">
    <property type="entry name" value="LRR"/>
    <property type="match status" value="1"/>
</dbReference>
<dbReference type="Pfam" id="PF13516">
    <property type="entry name" value="LRR_6"/>
    <property type="match status" value="1"/>
</dbReference>
<dbReference type="InterPro" id="IPR046956">
    <property type="entry name" value="RLP23-like"/>
</dbReference>
<sequence length="963" mass="108401">MMSSKRSHKLLLLHFAIFCLLLLQENCTEANVILCKESERKTLLEFKQSLQAVDSSGNDVLSSWKSKECCVWVGVSCNNLTGYVEKLDFRSKFKDVAGTISSSLLKLHHLRLLDLSYNDFNGSVIPEFFGSLKKLRYLDLSNANFGGSIPSNLGNLSMLETFRLGGNGEGLFYRHNIGNMFTVGKLEWLSHLSFLRGLDLSFVSLSSADDWSQVINKLPFLEELSLSHCDLPSISPSFSFTNFSTSLTSLDLSGNSLTSSSIYQWLFNVSSNLVSLDLSMNQLKGPIPEAFGNMITMQELYLSHNQLEGEIFKSFGNMCSLAFLDMESNHLSTFGIVQNTSLSCTRYSLRELSLAHNQLKGNSVLNEITKLPSLSVLDLGYNLLNGTIKESIGQLPNLKVLRLAGNAFDNVVISEAHFSNLTKLRSLDLSYSYLTLKISSGWSPPFQLGFMLLCSCKIGPRFPIWLRTQTALVFLDISASEISDSLPDWFWNSVDSLVYLNMSFNQINGTLPHELRYKRHLDLSSNNFTGPLPMSLYSLWSLNLSKNKFTGSVSAICNIMEKWSLYLLDLSYNVFSREVPGCIAEFVRLKVLNLADNSLSGPVPSSLGSLASLEMLSLRGNKFSGELPLSLHNCKMLKFLDLSNNELSGEIPKWIGQSLSSLVFLSLRRNQFKRKMPHQLCGLKYVQILDLSLNNISGSLPSCFNNFTSMAQKLSLDQRIEHVFRKFFVIPFDPKYVDEALLTWKGTKQRYAKILGLLLAIDLSCNKLTGEIPEELTNLQQLIALNLSRNSLIGKIPQKIGQLRQLEVLDLSRNKFSSNIPTSLSELTFLSTLDLSYNYLSGKIPTGRQLQLFDPSSYSHNQGLCGPPVSPDCSMVEPPQVEHTREGEEDSINEFMKWFYTGTGLGFAVGFWGFCSVVFFKRSWRHSYYRFLDNTKDWLYVSFILMKTSLMKRIKALPTSCRR</sequence>
<reference evidence="15 16" key="1">
    <citation type="submission" date="2023-03" db="EMBL/GenBank/DDBJ databases">
        <title>WGS of Gossypium arboreum.</title>
        <authorList>
            <person name="Yu D."/>
        </authorList>
    </citation>
    <scope>NUCLEOTIDE SEQUENCE [LARGE SCALE GENOMIC DNA]</scope>
    <source>
        <tissue evidence="15">Leaf</tissue>
    </source>
</reference>
<accession>A0ABR0Q4C4</accession>
<protein>
    <recommendedName>
        <fullName evidence="14">Leucine-rich repeat-containing N-terminal plant-type domain-containing protein</fullName>
    </recommendedName>
</protein>
<evidence type="ECO:0000256" key="5">
    <source>
        <dbReference type="ARBA" id="ARBA00022692"/>
    </source>
</evidence>
<evidence type="ECO:0000256" key="2">
    <source>
        <dbReference type="ARBA" id="ARBA00009592"/>
    </source>
</evidence>